<protein>
    <submittedName>
        <fullName evidence="2">Hydantoinase B/oxoprolinase family protein</fullName>
    </submittedName>
</protein>
<sequence>ALGCNTIERADGTVETLGHVGRAQMAPGDVFVVETPGGGGYGAAS</sequence>
<reference evidence="2 3" key="1">
    <citation type="submission" date="2019-09" db="EMBL/GenBank/DDBJ databases">
        <title>Draft genome sequences of 48 bacterial type strains from the CCUG.</title>
        <authorList>
            <person name="Tunovic T."/>
            <person name="Pineiro-Iglesias B."/>
            <person name="Unosson C."/>
            <person name="Inganas E."/>
            <person name="Ohlen M."/>
            <person name="Cardew S."/>
            <person name="Jensie-Markopoulos S."/>
            <person name="Salva-Serra F."/>
            <person name="Jaen-Luchoro D."/>
            <person name="Karlsson R."/>
            <person name="Svensson-Stadler L."/>
            <person name="Chun J."/>
            <person name="Moore E."/>
        </authorList>
    </citation>
    <scope>NUCLEOTIDE SEQUENCE [LARGE SCALE GENOMIC DNA]</scope>
    <source>
        <strain evidence="2 3">CCUG 65687</strain>
    </source>
</reference>
<comment type="caution">
    <text evidence="2">The sequence shown here is derived from an EMBL/GenBank/DDBJ whole genome shotgun (WGS) entry which is preliminary data.</text>
</comment>
<evidence type="ECO:0000313" key="2">
    <source>
        <dbReference type="EMBL" id="KAB0664578.1"/>
    </source>
</evidence>
<dbReference type="InterPro" id="IPR003692">
    <property type="entry name" value="Hydantoinase_B"/>
</dbReference>
<feature type="non-terminal residue" evidence="2">
    <location>
        <position position="1"/>
    </location>
</feature>
<dbReference type="EMBL" id="VZOL01000290">
    <property type="protein sequence ID" value="KAB0664578.1"/>
    <property type="molecule type" value="Genomic_DNA"/>
</dbReference>
<proteinExistence type="predicted"/>
<evidence type="ECO:0000313" key="3">
    <source>
        <dbReference type="Proteomes" id="UP000473571"/>
    </source>
</evidence>
<evidence type="ECO:0000259" key="1">
    <source>
        <dbReference type="Pfam" id="PF02538"/>
    </source>
</evidence>
<feature type="domain" description="Hydantoinase B/oxoprolinase" evidence="1">
    <location>
        <begin position="11"/>
        <end position="43"/>
    </location>
</feature>
<dbReference type="AlphaFoldDB" id="A0A6L3ND83"/>
<dbReference type="Pfam" id="PF02538">
    <property type="entry name" value="Hydantoinase_B"/>
    <property type="match status" value="1"/>
</dbReference>
<accession>A0A6L3ND83</accession>
<gene>
    <name evidence="2" type="ORF">F7R13_19615</name>
</gene>
<organism evidence="2 3">
    <name type="scientific">Burkholderia territorii</name>
    <dbReference type="NCBI Taxonomy" id="1503055"/>
    <lineage>
        <taxon>Bacteria</taxon>
        <taxon>Pseudomonadati</taxon>
        <taxon>Pseudomonadota</taxon>
        <taxon>Betaproteobacteria</taxon>
        <taxon>Burkholderiales</taxon>
        <taxon>Burkholderiaceae</taxon>
        <taxon>Burkholderia</taxon>
        <taxon>Burkholderia cepacia complex</taxon>
    </lineage>
</organism>
<dbReference type="RefSeq" id="WP_151005956.1">
    <property type="nucleotide sequence ID" value="NZ_VZOL01000290.1"/>
</dbReference>
<name>A0A6L3ND83_9BURK</name>
<dbReference type="Proteomes" id="UP000473571">
    <property type="component" value="Unassembled WGS sequence"/>
</dbReference>